<accession>A0A432MDF5</accession>
<feature type="region of interest" description="Disordered" evidence="1">
    <location>
        <begin position="276"/>
        <end position="366"/>
    </location>
</feature>
<dbReference type="AlphaFoldDB" id="A0A432MDF5"/>
<dbReference type="PROSITE" id="PS51257">
    <property type="entry name" value="PROKAR_LIPOPROTEIN"/>
    <property type="match status" value="1"/>
</dbReference>
<feature type="region of interest" description="Disordered" evidence="1">
    <location>
        <begin position="381"/>
        <end position="427"/>
    </location>
</feature>
<evidence type="ECO:0000313" key="3">
    <source>
        <dbReference type="Proteomes" id="UP000280296"/>
    </source>
</evidence>
<protein>
    <submittedName>
        <fullName evidence="2">Uncharacterized protein</fullName>
    </submittedName>
</protein>
<proteinExistence type="predicted"/>
<feature type="region of interest" description="Disordered" evidence="1">
    <location>
        <begin position="97"/>
        <end position="144"/>
    </location>
</feature>
<sequence length="427" mass="42733">MGRGRSFALWASCLIVLASGCAGPGRRAGLSGGAGLSAMPRLMRPADPIARLAPARISVDPVGAPGSYTPARPHLAGSRGVGIGRLTVGGGELAGREALASRSPTSTRTPTPTPTPGPRGERPSVAPESMAAGTPGPRGERAIGEGSPVVEVLDNGWPVVPGSSAAAGSGAAAIRLADSGEAAGSGPGPGLGLGPASASASGSASASEPAGVGAMTRGEAPRPEPESASESAPILAAGIDLETYAAPAMGADPEARQVSIRRPIALLSNVLATAMGEQRSAPEPRAEDGEADQGVASDDREPVAMEGGAEAFGPPALPSFPLPARDEVRPAVSDPEPEATEEAASFEDGRGGAAEESSPFEDDRGSFGVVSRLRQLGRRVVPGRLRGGSGEEPAPGLRRELPTLRQLGRRPLPRLGREDVGWLGPGA</sequence>
<feature type="compositionally biased region" description="Low complexity" evidence="1">
    <location>
        <begin position="194"/>
        <end position="211"/>
    </location>
</feature>
<organism evidence="2 3">
    <name type="scientific">Tautonia sociabilis</name>
    <dbReference type="NCBI Taxonomy" id="2080755"/>
    <lineage>
        <taxon>Bacteria</taxon>
        <taxon>Pseudomonadati</taxon>
        <taxon>Planctomycetota</taxon>
        <taxon>Planctomycetia</taxon>
        <taxon>Isosphaerales</taxon>
        <taxon>Isosphaeraceae</taxon>
        <taxon>Tautonia</taxon>
    </lineage>
</organism>
<name>A0A432MDF5_9BACT</name>
<reference evidence="2 3" key="2">
    <citation type="submission" date="2019-01" db="EMBL/GenBank/DDBJ databases">
        <title>Tautonia sociabilis, a novel thermotolerant planctomycete of Isosphaeraceae family, isolated from a 4000 m deep subterranean habitat.</title>
        <authorList>
            <person name="Kovaleva O.L."/>
            <person name="Elcheninov A.G."/>
            <person name="Van Heerden E."/>
            <person name="Toshchakov S.V."/>
            <person name="Novikov A."/>
            <person name="Bonch-Osmolovskaya E.A."/>
            <person name="Kublanov I.V."/>
        </authorList>
    </citation>
    <scope>NUCLEOTIDE SEQUENCE [LARGE SCALE GENOMIC DNA]</scope>
    <source>
        <strain evidence="2 3">GM2012</strain>
    </source>
</reference>
<keyword evidence="3" id="KW-1185">Reference proteome</keyword>
<gene>
    <name evidence="2" type="ORF">TsocGM_23620</name>
</gene>
<evidence type="ECO:0000313" key="2">
    <source>
        <dbReference type="EMBL" id="RUL82347.1"/>
    </source>
</evidence>
<comment type="caution">
    <text evidence="2">The sequence shown here is derived from an EMBL/GenBank/DDBJ whole genome shotgun (WGS) entry which is preliminary data.</text>
</comment>
<dbReference type="EMBL" id="RYZH01000072">
    <property type="protein sequence ID" value="RUL82347.1"/>
    <property type="molecule type" value="Genomic_DNA"/>
</dbReference>
<feature type="region of interest" description="Disordered" evidence="1">
    <location>
        <begin position="182"/>
        <end position="231"/>
    </location>
</feature>
<dbReference type="RefSeq" id="WP_126727923.1">
    <property type="nucleotide sequence ID" value="NZ_RYZH01000072.1"/>
</dbReference>
<feature type="compositionally biased region" description="Gly residues" evidence="1">
    <location>
        <begin position="183"/>
        <end position="193"/>
    </location>
</feature>
<evidence type="ECO:0000256" key="1">
    <source>
        <dbReference type="SAM" id="MobiDB-lite"/>
    </source>
</evidence>
<feature type="compositionally biased region" description="Acidic residues" evidence="1">
    <location>
        <begin position="335"/>
        <end position="345"/>
    </location>
</feature>
<reference evidence="2 3" key="1">
    <citation type="submission" date="2018-12" db="EMBL/GenBank/DDBJ databases">
        <authorList>
            <person name="Toschakov S.V."/>
        </authorList>
    </citation>
    <scope>NUCLEOTIDE SEQUENCE [LARGE SCALE GENOMIC DNA]</scope>
    <source>
        <strain evidence="2 3">GM2012</strain>
    </source>
</reference>
<feature type="compositionally biased region" description="Low complexity" evidence="1">
    <location>
        <begin position="97"/>
        <end position="110"/>
    </location>
</feature>
<dbReference type="Proteomes" id="UP000280296">
    <property type="component" value="Unassembled WGS sequence"/>
</dbReference>
<dbReference type="OrthoDB" id="10021538at2"/>